<keyword evidence="2" id="KW-1185">Reference proteome</keyword>
<protein>
    <submittedName>
        <fullName evidence="1">Uncharacterized protein</fullName>
    </submittedName>
</protein>
<dbReference type="EMBL" id="JAXUIC010000010">
    <property type="protein sequence ID" value="KAK4566152.1"/>
    <property type="molecule type" value="Genomic_DNA"/>
</dbReference>
<reference evidence="1 2" key="1">
    <citation type="journal article" date="2023" name="G3 (Bethesda)">
        <title>A haplotype-resolved chromosome-scale genome for Quercus rubra L. provides insights into the genetics of adaptive traits for red oak species.</title>
        <authorList>
            <person name="Kapoor B."/>
            <person name="Jenkins J."/>
            <person name="Schmutz J."/>
            <person name="Zhebentyayeva T."/>
            <person name="Kuelheim C."/>
            <person name="Coggeshall M."/>
            <person name="Heim C."/>
            <person name="Lasky J.R."/>
            <person name="Leites L."/>
            <person name="Islam-Faridi N."/>
            <person name="Romero-Severson J."/>
            <person name="DeLeo V.L."/>
            <person name="Lucas S.M."/>
            <person name="Lazic D."/>
            <person name="Gailing O."/>
            <person name="Carlson J."/>
            <person name="Staton M."/>
        </authorList>
    </citation>
    <scope>NUCLEOTIDE SEQUENCE [LARGE SCALE GENOMIC DNA]</scope>
    <source>
        <strain evidence="1">Pseudo-F2</strain>
    </source>
</reference>
<proteinExistence type="predicted"/>
<comment type="caution">
    <text evidence="1">The sequence shown here is derived from an EMBL/GenBank/DDBJ whole genome shotgun (WGS) entry which is preliminary data.</text>
</comment>
<name>A0AAN7ICW1_QUERU</name>
<accession>A0AAN7ICW1</accession>
<gene>
    <name evidence="1" type="ORF">RGQ29_002388</name>
</gene>
<dbReference type="Proteomes" id="UP001324115">
    <property type="component" value="Unassembled WGS sequence"/>
</dbReference>
<sequence length="79" mass="9017">MLAPHPSWDVRLDDDEVEEDADFFGAPTLNQSWLLRDSIKTTRHNPRAIPKNFGKHVLSSTIILSVKKKNRSLQVLKGH</sequence>
<evidence type="ECO:0000313" key="1">
    <source>
        <dbReference type="EMBL" id="KAK4566152.1"/>
    </source>
</evidence>
<evidence type="ECO:0000313" key="2">
    <source>
        <dbReference type="Proteomes" id="UP001324115"/>
    </source>
</evidence>
<organism evidence="1 2">
    <name type="scientific">Quercus rubra</name>
    <name type="common">Northern red oak</name>
    <name type="synonym">Quercus borealis</name>
    <dbReference type="NCBI Taxonomy" id="3512"/>
    <lineage>
        <taxon>Eukaryota</taxon>
        <taxon>Viridiplantae</taxon>
        <taxon>Streptophyta</taxon>
        <taxon>Embryophyta</taxon>
        <taxon>Tracheophyta</taxon>
        <taxon>Spermatophyta</taxon>
        <taxon>Magnoliopsida</taxon>
        <taxon>eudicotyledons</taxon>
        <taxon>Gunneridae</taxon>
        <taxon>Pentapetalae</taxon>
        <taxon>rosids</taxon>
        <taxon>fabids</taxon>
        <taxon>Fagales</taxon>
        <taxon>Fagaceae</taxon>
        <taxon>Quercus</taxon>
    </lineage>
</organism>
<dbReference type="AlphaFoldDB" id="A0AAN7ICW1"/>